<name>A0A7Z0MNC9_9GAMM</name>
<dbReference type="Proteomes" id="UP000537890">
    <property type="component" value="Unassembled WGS sequence"/>
</dbReference>
<dbReference type="AlphaFoldDB" id="A0A7Z0MNC9"/>
<evidence type="ECO:0000313" key="1">
    <source>
        <dbReference type="EMBL" id="NYT46753.1"/>
    </source>
</evidence>
<dbReference type="EMBL" id="JACCHS010000036">
    <property type="protein sequence ID" value="NYT46753.1"/>
    <property type="molecule type" value="Genomic_DNA"/>
</dbReference>
<reference evidence="1 2" key="1">
    <citation type="submission" date="2020-05" db="EMBL/GenBank/DDBJ databases">
        <title>Horizontal transmission and recombination maintain forever young bacterial symbiont genomes.</title>
        <authorList>
            <person name="Russell S.L."/>
            <person name="Pepper-Tunick E."/>
            <person name="Svedberg J."/>
            <person name="Byrne A."/>
            <person name="Ruelas Castillo J."/>
            <person name="Vollmers C."/>
            <person name="Beinart R.A."/>
            <person name="Corbett-Detig R."/>
        </authorList>
    </citation>
    <scope>NUCLEOTIDE SEQUENCE [LARGE SCALE GENOMIC DNA]</scope>
    <source>
        <strain evidence="1">4727-3</strain>
    </source>
</reference>
<organism evidence="1 2">
    <name type="scientific">Candidatus Methanofishera endochildressiae</name>
    <dbReference type="NCBI Taxonomy" id="2738884"/>
    <lineage>
        <taxon>Bacteria</taxon>
        <taxon>Pseudomonadati</taxon>
        <taxon>Pseudomonadota</taxon>
        <taxon>Gammaproteobacteria</taxon>
        <taxon>Candidatus Methanofishera</taxon>
    </lineage>
</organism>
<evidence type="ECO:0000313" key="2">
    <source>
        <dbReference type="Proteomes" id="UP000537890"/>
    </source>
</evidence>
<accession>A0A7Z0MNC9</accession>
<gene>
    <name evidence="1" type="ORF">H0A75_02995</name>
</gene>
<proteinExistence type="predicted"/>
<sequence length="54" mass="5893">MDPAGYNQSSDNRARRFPFTPGKGLGFDFPKASHAQLVILICRETGVQAPRATT</sequence>
<comment type="caution">
    <text evidence="1">The sequence shown here is derived from an EMBL/GenBank/DDBJ whole genome shotgun (WGS) entry which is preliminary data.</text>
</comment>
<protein>
    <submittedName>
        <fullName evidence="1">Uncharacterized protein</fullName>
    </submittedName>
</protein>